<proteinExistence type="evidence at transcript level"/>
<dbReference type="AlphaFoldDB" id="A0A023EX08"/>
<reference evidence="2" key="1">
    <citation type="journal article" date="2014" name="PLoS Negl. Trop. Dis.">
        <title>An updated insight into the Sialotranscriptome of Triatoma infestans: developmental stage and geographic variations.</title>
        <authorList>
            <person name="Schwarz A."/>
            <person name="Medrano-Mercado N."/>
            <person name="Schaub G.A."/>
            <person name="Struchiner C.J."/>
            <person name="Bargues M.D."/>
            <person name="Levy M.Z."/>
            <person name="Ribeiro J.M."/>
        </authorList>
    </citation>
    <scope>NUCLEOTIDE SEQUENCE</scope>
    <source>
        <strain evidence="2">Chile</strain>
        <tissue evidence="2">Salivary glands</tissue>
    </source>
</reference>
<feature type="chain" id="PRO_5001520098" evidence="1">
    <location>
        <begin position="22"/>
        <end position="70"/>
    </location>
</feature>
<accession>A0A023EX08</accession>
<sequence>MLVISLLSLVIFFAALSTTPAESPEAQLRMNCNAQVFHDFHRNNRFLANFPRDMQIYAFFSQHDLCLGEG</sequence>
<protein>
    <submittedName>
        <fullName evidence="2">Putative secreted protein</fullName>
    </submittedName>
</protein>
<organism evidence="2">
    <name type="scientific">Triatoma infestans</name>
    <name type="common">Assassin bug</name>
    <dbReference type="NCBI Taxonomy" id="30076"/>
    <lineage>
        <taxon>Eukaryota</taxon>
        <taxon>Metazoa</taxon>
        <taxon>Ecdysozoa</taxon>
        <taxon>Arthropoda</taxon>
        <taxon>Hexapoda</taxon>
        <taxon>Insecta</taxon>
        <taxon>Pterygota</taxon>
        <taxon>Neoptera</taxon>
        <taxon>Paraneoptera</taxon>
        <taxon>Hemiptera</taxon>
        <taxon>Heteroptera</taxon>
        <taxon>Panheteroptera</taxon>
        <taxon>Cimicomorpha</taxon>
        <taxon>Reduviidae</taxon>
        <taxon>Triatominae</taxon>
        <taxon>Triatoma</taxon>
    </lineage>
</organism>
<name>A0A023EX08_TRIIF</name>
<evidence type="ECO:0000313" key="2">
    <source>
        <dbReference type="EMBL" id="JAC13733.1"/>
    </source>
</evidence>
<evidence type="ECO:0000256" key="1">
    <source>
        <dbReference type="SAM" id="SignalP"/>
    </source>
</evidence>
<dbReference type="EMBL" id="GBBI01004979">
    <property type="protein sequence ID" value="JAC13733.1"/>
    <property type="molecule type" value="mRNA"/>
</dbReference>
<feature type="non-terminal residue" evidence="2">
    <location>
        <position position="70"/>
    </location>
</feature>
<keyword evidence="1" id="KW-0732">Signal</keyword>
<feature type="signal peptide" evidence="1">
    <location>
        <begin position="1"/>
        <end position="21"/>
    </location>
</feature>